<proteinExistence type="predicted"/>
<evidence type="ECO:0000256" key="1">
    <source>
        <dbReference type="SAM" id="Phobius"/>
    </source>
</evidence>
<comment type="caution">
    <text evidence="2">The sequence shown here is derived from an EMBL/GenBank/DDBJ whole genome shotgun (WGS) entry which is preliminary data.</text>
</comment>
<protein>
    <submittedName>
        <fullName evidence="2">2054_t:CDS:1</fullName>
    </submittedName>
</protein>
<keyword evidence="1" id="KW-1133">Transmembrane helix</keyword>
<keyword evidence="1" id="KW-0472">Membrane</keyword>
<evidence type="ECO:0000313" key="2">
    <source>
        <dbReference type="EMBL" id="CAG8670026.1"/>
    </source>
</evidence>
<reference evidence="2" key="1">
    <citation type="submission" date="2021-06" db="EMBL/GenBank/DDBJ databases">
        <authorList>
            <person name="Kallberg Y."/>
            <person name="Tangrot J."/>
            <person name="Rosling A."/>
        </authorList>
    </citation>
    <scope>NUCLEOTIDE SEQUENCE</scope>
    <source>
        <strain evidence="2">MT106</strain>
    </source>
</reference>
<feature type="non-terminal residue" evidence="2">
    <location>
        <position position="1"/>
    </location>
</feature>
<gene>
    <name evidence="2" type="ORF">AGERDE_LOCUS12214</name>
</gene>
<feature type="transmembrane region" description="Helical" evidence="1">
    <location>
        <begin position="158"/>
        <end position="176"/>
    </location>
</feature>
<keyword evidence="3" id="KW-1185">Reference proteome</keyword>
<organism evidence="2 3">
    <name type="scientific">Ambispora gerdemannii</name>
    <dbReference type="NCBI Taxonomy" id="144530"/>
    <lineage>
        <taxon>Eukaryota</taxon>
        <taxon>Fungi</taxon>
        <taxon>Fungi incertae sedis</taxon>
        <taxon>Mucoromycota</taxon>
        <taxon>Glomeromycotina</taxon>
        <taxon>Glomeromycetes</taxon>
        <taxon>Archaeosporales</taxon>
        <taxon>Ambisporaceae</taxon>
        <taxon>Ambispora</taxon>
    </lineage>
</organism>
<sequence length="187" mass="21084">YQEQKERVDKLKDKLAQNDPQKYGKLAARNIAERISAAGTLILDQETQEKIENLKNGKVADASQVRKTEEEVIHQVNLAIAKKKLSELLAEIKKLGKNKKAKEKGSDLFKYISDANTYHQQAYQINKSQVDEILVEQGFIQSSNKTNSPFGGFFQPKVLIPVAIAVGVVVTFLVIMRNNKQRKIKGF</sequence>
<name>A0A9N9E9T6_9GLOM</name>
<evidence type="ECO:0000313" key="3">
    <source>
        <dbReference type="Proteomes" id="UP000789831"/>
    </source>
</evidence>
<accession>A0A9N9E9T6</accession>
<keyword evidence="1" id="KW-0812">Transmembrane</keyword>
<dbReference type="AlphaFoldDB" id="A0A9N9E9T6"/>
<dbReference type="Proteomes" id="UP000789831">
    <property type="component" value="Unassembled WGS sequence"/>
</dbReference>
<dbReference type="EMBL" id="CAJVPL010007528">
    <property type="protein sequence ID" value="CAG8670026.1"/>
    <property type="molecule type" value="Genomic_DNA"/>
</dbReference>